<feature type="site" description="mRNA cap binding" evidence="16">
    <location>
        <position position="492"/>
    </location>
</feature>
<comment type="similarity">
    <text evidence="15">Belongs to the class I-like SAM-binding methyltransferase superfamily. mRNA cap 0 methyltransferase family.</text>
</comment>
<evidence type="ECO:0000256" key="14">
    <source>
        <dbReference type="ARBA" id="ARBA00049739"/>
    </source>
</evidence>
<comment type="caution">
    <text evidence="19">The sequence shown here is derived from an EMBL/GenBank/DDBJ whole genome shotgun (WGS) entry which is preliminary data.</text>
</comment>
<evidence type="ECO:0000256" key="6">
    <source>
        <dbReference type="ARBA" id="ARBA00022679"/>
    </source>
</evidence>
<reference evidence="19 20" key="1">
    <citation type="submission" date="2019-09" db="EMBL/GenBank/DDBJ databases">
        <title>Draft genome of the ectomycorrhizal ascomycete Sphaerosporella brunnea.</title>
        <authorList>
            <consortium name="DOE Joint Genome Institute"/>
            <person name="Benucci G.M."/>
            <person name="Marozzi G."/>
            <person name="Antonielli L."/>
            <person name="Sanchez S."/>
            <person name="Marco P."/>
            <person name="Wang X."/>
            <person name="Falini L.B."/>
            <person name="Barry K."/>
            <person name="Haridas S."/>
            <person name="Lipzen A."/>
            <person name="Labutti K."/>
            <person name="Grigoriev I.V."/>
            <person name="Murat C."/>
            <person name="Martin F."/>
            <person name="Albertini E."/>
            <person name="Donnini D."/>
            <person name="Bonito G."/>
        </authorList>
    </citation>
    <scope>NUCLEOTIDE SEQUENCE [LARGE SCALE GENOMIC DNA]</scope>
    <source>
        <strain evidence="19 20">Sb_GMNB300</strain>
    </source>
</reference>
<keyword evidence="7 15" id="KW-0949">S-adenosyl-L-methionine</keyword>
<dbReference type="EC" id="2.1.1.56" evidence="3 15"/>
<dbReference type="Pfam" id="PF03291">
    <property type="entry name" value="mRNA_G-N7_MeTrfase"/>
    <property type="match status" value="1"/>
</dbReference>
<dbReference type="GO" id="GO:0003723">
    <property type="term" value="F:RNA binding"/>
    <property type="evidence" value="ECO:0007669"/>
    <property type="project" value="UniProtKB-KW"/>
</dbReference>
<sequence length="501" mass="57101">MSPTQSSPSVRDGTKTANDSPSRKRKASPRPQSRDAKPDSSPSKPKRRRESNSSQSRQRAGSDLNRFRYRYNSPPPPLIPTKKAEDELPPPPSRTNSPPRQRKRPGASSRLSEKEKEATRQQLEAREREEAAKRAAAGSSLQMAGVKDKVRSHYNDKKELGKEWRATSSKIKGLRSFNNWVKSTLIQKFSPRDDFDPRRRSNDPNDLLVVLDMGCGKGGDLLKWKSAPQEVGFYLGVDSADVSIAHARDRYDLMINDQRRGRRSRDGRLVFEAEFHAMDCWTKPLDAIAMARRIGYDPNTGPGVRNNPRSSPAGFDVVSMMFCMHYAFETEAKCRQMLRNVSGCLKPGGRFIGTIPSSDVISTRVRGTDKRDTLPDNEEHGVQEWGNSIYRVKFSKPPPRAGTFRPPWGWEYNFFLEEAVEEVPEYVVPWEAFRGLAEDYGLELEYKKPFHDVWREEKDQSELKILSERMGVRRRDGSFALGDDEWEACGFYLAFAFRKGL</sequence>
<dbReference type="EMBL" id="VXIS01000395">
    <property type="protein sequence ID" value="KAA8893853.1"/>
    <property type="molecule type" value="Genomic_DNA"/>
</dbReference>
<dbReference type="PROSITE" id="PS51562">
    <property type="entry name" value="RNA_CAP0_MT"/>
    <property type="match status" value="1"/>
</dbReference>
<evidence type="ECO:0000313" key="19">
    <source>
        <dbReference type="EMBL" id="KAA8893853.1"/>
    </source>
</evidence>
<evidence type="ECO:0000256" key="1">
    <source>
        <dbReference type="ARBA" id="ARBA00003378"/>
    </source>
</evidence>
<dbReference type="AlphaFoldDB" id="A0A5J5EFE3"/>
<keyword evidence="5 15" id="KW-0507">mRNA processing</keyword>
<feature type="region of interest" description="Disordered" evidence="17">
    <location>
        <begin position="1"/>
        <end position="144"/>
    </location>
</feature>
<evidence type="ECO:0000256" key="8">
    <source>
        <dbReference type="ARBA" id="ARBA00022884"/>
    </source>
</evidence>
<feature type="site" description="mRNA cap binding" evidence="16">
    <location>
        <position position="217"/>
    </location>
</feature>
<dbReference type="OrthoDB" id="10248867at2759"/>
<evidence type="ECO:0000256" key="15">
    <source>
        <dbReference type="PIRNR" id="PIRNR028762"/>
    </source>
</evidence>
<dbReference type="Proteomes" id="UP000326924">
    <property type="component" value="Unassembled WGS sequence"/>
</dbReference>
<dbReference type="FunCoup" id="A0A5J5EFE3">
    <property type="interactions" value="1097"/>
</dbReference>
<evidence type="ECO:0000256" key="9">
    <source>
        <dbReference type="ARBA" id="ARBA00023042"/>
    </source>
</evidence>
<dbReference type="SUPFAM" id="SSF53335">
    <property type="entry name" value="S-adenosyl-L-methionine-dependent methyltransferases"/>
    <property type="match status" value="1"/>
</dbReference>
<comment type="catalytic activity">
    <reaction evidence="13">
        <text>a 5'-end (5'-triphosphoguanosine)-ribonucleoside in mRNA + S-adenosyl-L-methionine = a 5'-end (N(7)-methyl 5'-triphosphoguanosine)-ribonucleoside in mRNA + S-adenosyl-L-homocysteine</text>
        <dbReference type="Rhea" id="RHEA:67008"/>
        <dbReference type="Rhea" id="RHEA-COMP:17166"/>
        <dbReference type="Rhea" id="RHEA-COMP:17167"/>
        <dbReference type="ChEBI" id="CHEBI:57856"/>
        <dbReference type="ChEBI" id="CHEBI:59789"/>
        <dbReference type="ChEBI" id="CHEBI:156461"/>
        <dbReference type="ChEBI" id="CHEBI:167617"/>
        <dbReference type="EC" id="2.1.1.56"/>
    </reaction>
</comment>
<dbReference type="PANTHER" id="PTHR12189">
    <property type="entry name" value="MRNA GUANINE-7- METHYLTRANSFERASE"/>
    <property type="match status" value="1"/>
</dbReference>
<evidence type="ECO:0000256" key="11">
    <source>
        <dbReference type="ARBA" id="ARBA00032772"/>
    </source>
</evidence>
<evidence type="ECO:0000256" key="10">
    <source>
        <dbReference type="ARBA" id="ARBA00023242"/>
    </source>
</evidence>
<evidence type="ECO:0000313" key="20">
    <source>
        <dbReference type="Proteomes" id="UP000326924"/>
    </source>
</evidence>
<keyword evidence="9 15" id="KW-0506">mRNA capping</keyword>
<gene>
    <name evidence="19" type="ORF">FN846DRAFT_787351</name>
</gene>
<evidence type="ECO:0000256" key="2">
    <source>
        <dbReference type="ARBA" id="ARBA00004123"/>
    </source>
</evidence>
<feature type="site" description="mRNA cap binding" evidence="16">
    <location>
        <position position="223"/>
    </location>
</feature>
<dbReference type="GO" id="GO:0005634">
    <property type="term" value="C:nucleus"/>
    <property type="evidence" value="ECO:0007669"/>
    <property type="project" value="UniProtKB-SubCell"/>
</dbReference>
<dbReference type="Gene3D" id="3.40.50.150">
    <property type="entry name" value="Vaccinia Virus protein VP39"/>
    <property type="match status" value="1"/>
</dbReference>
<feature type="site" description="mRNA cap binding" evidence="16">
    <location>
        <position position="250"/>
    </location>
</feature>
<dbReference type="PIRSF" id="PIRSF028762">
    <property type="entry name" value="ABD1"/>
    <property type="match status" value="1"/>
</dbReference>
<dbReference type="InterPro" id="IPR029063">
    <property type="entry name" value="SAM-dependent_MTases_sf"/>
</dbReference>
<comment type="function">
    <text evidence="1">Responsible for methylating the 5'-cap structure of mRNAs.</text>
</comment>
<feature type="compositionally biased region" description="Polar residues" evidence="17">
    <location>
        <begin position="1"/>
        <end position="20"/>
    </location>
</feature>
<dbReference type="PANTHER" id="PTHR12189:SF2">
    <property type="entry name" value="MRNA CAP GUANINE-N7 METHYLTRANSFERASE"/>
    <property type="match status" value="1"/>
</dbReference>
<dbReference type="GO" id="GO:0004482">
    <property type="term" value="F:mRNA 5'-cap (guanine-N7-)-methyltransferase activity"/>
    <property type="evidence" value="ECO:0007669"/>
    <property type="project" value="UniProtKB-EC"/>
</dbReference>
<dbReference type="InterPro" id="IPR016899">
    <property type="entry name" value="mRNA_G-N7_MeTrfase_euk"/>
</dbReference>
<dbReference type="InParanoid" id="A0A5J5EFE3"/>
<evidence type="ECO:0000259" key="18">
    <source>
        <dbReference type="PROSITE" id="PS51562"/>
    </source>
</evidence>
<feature type="site" description="mRNA cap binding" evidence="16">
    <location>
        <position position="425"/>
    </location>
</feature>
<evidence type="ECO:0000256" key="12">
    <source>
        <dbReference type="ARBA" id="ARBA00033387"/>
    </source>
</evidence>
<dbReference type="InterPro" id="IPR004971">
    <property type="entry name" value="mRNA_G-N7_MeTrfase_dom"/>
</dbReference>
<dbReference type="FunFam" id="3.40.50.150:FF:000231">
    <property type="entry name" value="mRNA cap guanine-N7 methyltransferase"/>
    <property type="match status" value="1"/>
</dbReference>
<comment type="subcellular location">
    <subcellularLocation>
        <location evidence="2 15">Nucleus</location>
    </subcellularLocation>
</comment>
<keyword evidence="4 15" id="KW-0489">Methyltransferase</keyword>
<keyword evidence="20" id="KW-1185">Reference proteome</keyword>
<keyword evidence="10 15" id="KW-0539">Nucleus</keyword>
<feature type="domain" description="MRNA cap 0 methyltransferase" evidence="18">
    <location>
        <begin position="169"/>
        <end position="500"/>
    </location>
</feature>
<evidence type="ECO:0000256" key="17">
    <source>
        <dbReference type="SAM" id="MobiDB-lite"/>
    </source>
</evidence>
<accession>A0A5J5EFE3</accession>
<evidence type="ECO:0000256" key="3">
    <source>
        <dbReference type="ARBA" id="ARBA00011926"/>
    </source>
</evidence>
<protein>
    <recommendedName>
        <fullName evidence="14 15">mRNA cap guanine-N(7) methyltransferase</fullName>
        <ecNumber evidence="3 15">2.1.1.56</ecNumber>
    </recommendedName>
    <alternativeName>
        <fullName evidence="11 15">mRNA (guanine-N(7))-methyltransferase</fullName>
    </alternativeName>
    <alternativeName>
        <fullName evidence="12 15">mRNA cap methyltransferase</fullName>
    </alternativeName>
</protein>
<evidence type="ECO:0000256" key="16">
    <source>
        <dbReference type="PIRSR" id="PIRSR028762-2"/>
    </source>
</evidence>
<evidence type="ECO:0000256" key="5">
    <source>
        <dbReference type="ARBA" id="ARBA00022664"/>
    </source>
</evidence>
<feature type="compositionally biased region" description="Basic and acidic residues" evidence="17">
    <location>
        <begin position="111"/>
        <end position="133"/>
    </location>
</feature>
<evidence type="ECO:0000256" key="13">
    <source>
        <dbReference type="ARBA" id="ARBA00044712"/>
    </source>
</evidence>
<dbReference type="InterPro" id="IPR039753">
    <property type="entry name" value="RG7MT1"/>
</dbReference>
<keyword evidence="6 15" id="KW-0808">Transferase</keyword>
<proteinExistence type="inferred from homology"/>
<evidence type="ECO:0000256" key="4">
    <source>
        <dbReference type="ARBA" id="ARBA00022603"/>
    </source>
</evidence>
<evidence type="ECO:0000256" key="7">
    <source>
        <dbReference type="ARBA" id="ARBA00022691"/>
    </source>
</evidence>
<name>A0A5J5EFE3_9PEZI</name>
<keyword evidence="8 15" id="KW-0694">RNA-binding</keyword>
<organism evidence="19 20">
    <name type="scientific">Sphaerosporella brunnea</name>
    <dbReference type="NCBI Taxonomy" id="1250544"/>
    <lineage>
        <taxon>Eukaryota</taxon>
        <taxon>Fungi</taxon>
        <taxon>Dikarya</taxon>
        <taxon>Ascomycota</taxon>
        <taxon>Pezizomycotina</taxon>
        <taxon>Pezizomycetes</taxon>
        <taxon>Pezizales</taxon>
        <taxon>Pyronemataceae</taxon>
        <taxon>Sphaerosporella</taxon>
    </lineage>
</organism>
<feature type="site" description="mRNA cap binding" evidence="16">
    <location>
        <position position="325"/>
    </location>
</feature>
<feature type="binding site" evidence="16">
    <location>
        <begin position="178"/>
        <end position="179"/>
    </location>
    <ligand>
        <name>mRNA</name>
        <dbReference type="ChEBI" id="CHEBI:33699"/>
    </ligand>
</feature>